<evidence type="ECO:0000313" key="4">
    <source>
        <dbReference type="Proteomes" id="UP000184191"/>
    </source>
</evidence>
<dbReference type="AlphaFoldDB" id="A0A1M6V6K1"/>
<gene>
    <name evidence="3" type="ORF">SAMN05444414_101131</name>
</gene>
<organism evidence="3 4">
    <name type="scientific">Roseovarius marisflavi</name>
    <dbReference type="NCBI Taxonomy" id="1054996"/>
    <lineage>
        <taxon>Bacteria</taxon>
        <taxon>Pseudomonadati</taxon>
        <taxon>Pseudomonadota</taxon>
        <taxon>Alphaproteobacteria</taxon>
        <taxon>Rhodobacterales</taxon>
        <taxon>Roseobacteraceae</taxon>
        <taxon>Roseovarius</taxon>
    </lineage>
</organism>
<dbReference type="PROSITE" id="PS50937">
    <property type="entry name" value="HTH_MERR_2"/>
    <property type="match status" value="1"/>
</dbReference>
<dbReference type="RefSeq" id="WP_073193996.1">
    <property type="nucleotide sequence ID" value="NZ_FRBN01000001.1"/>
</dbReference>
<protein>
    <submittedName>
        <fullName evidence="3">MerR HTH family regulatory protein</fullName>
    </submittedName>
</protein>
<dbReference type="Pfam" id="PF13411">
    <property type="entry name" value="MerR_1"/>
    <property type="match status" value="1"/>
</dbReference>
<evidence type="ECO:0000256" key="1">
    <source>
        <dbReference type="SAM" id="MobiDB-lite"/>
    </source>
</evidence>
<reference evidence="4" key="1">
    <citation type="submission" date="2016-11" db="EMBL/GenBank/DDBJ databases">
        <authorList>
            <person name="Varghese N."/>
            <person name="Submissions S."/>
        </authorList>
    </citation>
    <scope>NUCLEOTIDE SEQUENCE [LARGE SCALE GENOMIC DNA]</scope>
    <source>
        <strain evidence="4">DSM 29327</strain>
    </source>
</reference>
<dbReference type="CDD" id="cd04765">
    <property type="entry name" value="HTH_MlrA-like_sg2"/>
    <property type="match status" value="1"/>
</dbReference>
<dbReference type="GO" id="GO:0003677">
    <property type="term" value="F:DNA binding"/>
    <property type="evidence" value="ECO:0007669"/>
    <property type="project" value="InterPro"/>
</dbReference>
<feature type="domain" description="HTH merR-type" evidence="2">
    <location>
        <begin position="10"/>
        <end position="78"/>
    </location>
</feature>
<name>A0A1M6V6K1_9RHOB</name>
<dbReference type="SMART" id="SM00422">
    <property type="entry name" value="HTH_MERR"/>
    <property type="match status" value="1"/>
</dbReference>
<evidence type="ECO:0000259" key="2">
    <source>
        <dbReference type="PROSITE" id="PS50937"/>
    </source>
</evidence>
<dbReference type="EMBL" id="FRBN01000001">
    <property type="protein sequence ID" value="SHK77068.1"/>
    <property type="molecule type" value="Genomic_DNA"/>
</dbReference>
<feature type="region of interest" description="Disordered" evidence="1">
    <location>
        <begin position="104"/>
        <end position="303"/>
    </location>
</feature>
<feature type="compositionally biased region" description="Pro residues" evidence="1">
    <location>
        <begin position="281"/>
        <end position="291"/>
    </location>
</feature>
<evidence type="ECO:0000313" key="3">
    <source>
        <dbReference type="EMBL" id="SHK77068.1"/>
    </source>
</evidence>
<dbReference type="SUPFAM" id="SSF46955">
    <property type="entry name" value="Putative DNA-binding domain"/>
    <property type="match status" value="1"/>
</dbReference>
<sequence length="347" mass="36435">MAKSADAFRTISEVAEWLEVPAHVLRFWESKFSQIKPVKRAGGRRYYRPADMLLLGGIKALLHDEGMTIKGVQKLLREQGVRHVSGLSQPLDEVTEGEVSDIALDVTPEPPEPAKVLNFGRGGSEAPVTPPKIAADSEADSTVADDEGARPAPSLPAATDMPIPQDALFPHDAPSAPLSAPEPGQPASEQTDQHEIAEAQAEPAEEPAPQGRSAASKTQAEPAAEPEIEAEIAPEAASIEPEVMHEPSPSEPVEGDSPKSAPEPEPVLEAQPEEASEPEPSASPTPLPQPDLPEDASDKVSADPGLLAALADLPRPISTETAARLGPLLARLSALGAAKSQDGQLRD</sequence>
<dbReference type="GO" id="GO:0006355">
    <property type="term" value="P:regulation of DNA-templated transcription"/>
    <property type="evidence" value="ECO:0007669"/>
    <property type="project" value="InterPro"/>
</dbReference>
<keyword evidence="4" id="KW-1185">Reference proteome</keyword>
<feature type="compositionally biased region" description="Low complexity" evidence="1">
    <location>
        <begin position="198"/>
        <end position="210"/>
    </location>
</feature>
<dbReference type="Proteomes" id="UP000184191">
    <property type="component" value="Unassembled WGS sequence"/>
</dbReference>
<dbReference type="InterPro" id="IPR009061">
    <property type="entry name" value="DNA-bd_dom_put_sf"/>
</dbReference>
<dbReference type="InterPro" id="IPR000551">
    <property type="entry name" value="MerR-type_HTH_dom"/>
</dbReference>
<proteinExistence type="predicted"/>
<dbReference type="STRING" id="1054996.SAMN05444414_101131"/>
<accession>A0A1M6V6K1</accession>
<dbReference type="Gene3D" id="1.10.1660.10">
    <property type="match status" value="1"/>
</dbReference>
<feature type="compositionally biased region" description="Acidic residues" evidence="1">
    <location>
        <begin position="137"/>
        <end position="146"/>
    </location>
</feature>
<dbReference type="OrthoDB" id="9810140at2"/>